<dbReference type="PANTHER" id="PTHR43580:SF2">
    <property type="entry name" value="CYTOKINE-LIKE NUCLEAR FACTOR N-PAC"/>
    <property type="match status" value="1"/>
</dbReference>
<dbReference type="InterPro" id="IPR013328">
    <property type="entry name" value="6PGD_dom2"/>
</dbReference>
<dbReference type="InterPro" id="IPR015814">
    <property type="entry name" value="Pgluconate_DH_NAD-bd_C"/>
</dbReference>
<evidence type="ECO:0000313" key="4">
    <source>
        <dbReference type="EMBL" id="KAL0581570.1"/>
    </source>
</evidence>
<dbReference type="Pfam" id="PF03446">
    <property type="entry name" value="NAD_binding_2"/>
    <property type="match status" value="1"/>
</dbReference>
<sequence length="319" mass="33989">MPSHTLSVLGAGGMGSKIALRLFQRGGGNILTNLDGRSEATLKRAQESGMKHASYSEIISQATCIYSIVPPKDAFSVAEQIAAAAQATPSSREVIFVDCNAISPESVKKMSQLFTGTPIKFIDGAIIGGPPSDTYNPGIYVSANPEDESALNEFVALSNNFGLNVIPLGGQGAALGDASALKMAHAGIVKGTIGLFVAMILSSYKSSPSTAKGLLHSLSISQPAFIDQIIRLVPQMIPKAYRFVKEMEEISDFVGGEERRTYEGIEKVFERVAAAHDASPNHDSGDTQLLLKFVEDAKEVWEQSKVGSNPDAIYEYEAS</sequence>
<evidence type="ECO:0000256" key="1">
    <source>
        <dbReference type="ARBA" id="ARBA00007598"/>
    </source>
</evidence>
<evidence type="ECO:0000259" key="3">
    <source>
        <dbReference type="Pfam" id="PF09130"/>
    </source>
</evidence>
<feature type="domain" description="Phosphogluconate dehydrogenase NAD-binding putative C-terminal" evidence="3">
    <location>
        <begin position="210"/>
        <end position="272"/>
    </location>
</feature>
<evidence type="ECO:0008006" key="6">
    <source>
        <dbReference type="Google" id="ProtNLM"/>
    </source>
</evidence>
<dbReference type="PANTHER" id="PTHR43580">
    <property type="entry name" value="OXIDOREDUCTASE GLYR1-RELATED"/>
    <property type="match status" value="1"/>
</dbReference>
<comment type="similarity">
    <text evidence="1">Belongs to the HIBADH-related family. NP60 subfamily.</text>
</comment>
<feature type="domain" description="6-phosphogluconate dehydrogenase NADP-binding" evidence="2">
    <location>
        <begin position="6"/>
        <end position="147"/>
    </location>
</feature>
<dbReference type="Gene3D" id="1.10.1040.10">
    <property type="entry name" value="N-(1-d-carboxylethyl)-l-norvaline Dehydrogenase, domain 2"/>
    <property type="match status" value="1"/>
</dbReference>
<dbReference type="InterPro" id="IPR036291">
    <property type="entry name" value="NAD(P)-bd_dom_sf"/>
</dbReference>
<keyword evidence="5" id="KW-1185">Reference proteome</keyword>
<dbReference type="InterPro" id="IPR051265">
    <property type="entry name" value="HIBADH-related_NP60_sf"/>
</dbReference>
<dbReference type="EMBL" id="JBAHYK010000008">
    <property type="protein sequence ID" value="KAL0581570.1"/>
    <property type="molecule type" value="Genomic_DNA"/>
</dbReference>
<dbReference type="SUPFAM" id="SSF48179">
    <property type="entry name" value="6-phosphogluconate dehydrogenase C-terminal domain-like"/>
    <property type="match status" value="1"/>
</dbReference>
<dbReference type="Gene3D" id="3.40.50.720">
    <property type="entry name" value="NAD(P)-binding Rossmann-like Domain"/>
    <property type="match status" value="1"/>
</dbReference>
<name>A0ABR3G290_9AGAR</name>
<accession>A0ABR3G290</accession>
<dbReference type="SUPFAM" id="SSF51735">
    <property type="entry name" value="NAD(P)-binding Rossmann-fold domains"/>
    <property type="match status" value="1"/>
</dbReference>
<comment type="caution">
    <text evidence="4">The sequence shown here is derived from an EMBL/GenBank/DDBJ whole genome shotgun (WGS) entry which is preliminary data.</text>
</comment>
<dbReference type="Proteomes" id="UP001465976">
    <property type="component" value="Unassembled WGS sequence"/>
</dbReference>
<reference evidence="4 5" key="1">
    <citation type="submission" date="2024-02" db="EMBL/GenBank/DDBJ databases">
        <title>A draft genome for the cacao thread blight pathogen Marasmius crinis-equi.</title>
        <authorList>
            <person name="Cohen S.P."/>
            <person name="Baruah I.K."/>
            <person name="Amoako-Attah I."/>
            <person name="Bukari Y."/>
            <person name="Meinhardt L.W."/>
            <person name="Bailey B.A."/>
        </authorList>
    </citation>
    <scope>NUCLEOTIDE SEQUENCE [LARGE SCALE GENOMIC DNA]</scope>
    <source>
        <strain evidence="4 5">GH-76</strain>
    </source>
</reference>
<evidence type="ECO:0000313" key="5">
    <source>
        <dbReference type="Proteomes" id="UP001465976"/>
    </source>
</evidence>
<protein>
    <recommendedName>
        <fullName evidence="6">6-phosphogluconate dehydrogenase C-terminal domain-like protein</fullName>
    </recommendedName>
</protein>
<dbReference type="InterPro" id="IPR006115">
    <property type="entry name" value="6PGDH_NADP-bd"/>
</dbReference>
<gene>
    <name evidence="4" type="ORF">V5O48_000499</name>
</gene>
<dbReference type="InterPro" id="IPR008927">
    <property type="entry name" value="6-PGluconate_DH-like_C_sf"/>
</dbReference>
<evidence type="ECO:0000259" key="2">
    <source>
        <dbReference type="Pfam" id="PF03446"/>
    </source>
</evidence>
<proteinExistence type="inferred from homology"/>
<organism evidence="4 5">
    <name type="scientific">Marasmius crinis-equi</name>
    <dbReference type="NCBI Taxonomy" id="585013"/>
    <lineage>
        <taxon>Eukaryota</taxon>
        <taxon>Fungi</taxon>
        <taxon>Dikarya</taxon>
        <taxon>Basidiomycota</taxon>
        <taxon>Agaricomycotina</taxon>
        <taxon>Agaricomycetes</taxon>
        <taxon>Agaricomycetidae</taxon>
        <taxon>Agaricales</taxon>
        <taxon>Marasmiineae</taxon>
        <taxon>Marasmiaceae</taxon>
        <taxon>Marasmius</taxon>
    </lineage>
</organism>
<dbReference type="Pfam" id="PF09130">
    <property type="entry name" value="DUF1932"/>
    <property type="match status" value="1"/>
</dbReference>